<accession>A0ABT1YJM0</accession>
<protein>
    <recommendedName>
        <fullName evidence="4">Ferric oxidoreductase domain-containing protein</fullName>
    </recommendedName>
</protein>
<proteinExistence type="predicted"/>
<feature type="transmembrane region" description="Helical" evidence="1">
    <location>
        <begin position="119"/>
        <end position="134"/>
    </location>
</feature>
<evidence type="ECO:0000256" key="1">
    <source>
        <dbReference type="SAM" id="Phobius"/>
    </source>
</evidence>
<keyword evidence="3" id="KW-1185">Reference proteome</keyword>
<gene>
    <name evidence="2" type="ORF">NV381_13265</name>
</gene>
<reference evidence="2 3" key="1">
    <citation type="submission" date="2022-08" db="EMBL/GenBank/DDBJ databases">
        <title>Paenibacillus endoradicis sp. nov., Paenibacillus radicibacter sp. nov and Paenibacillus pararadicis sp. nov., three cold-adapted plant growth-promoting bacteria isolated from root of Larix gmelinii in Great Khingan.</title>
        <authorList>
            <person name="Xue H."/>
        </authorList>
    </citation>
    <scope>NUCLEOTIDE SEQUENCE [LARGE SCALE GENOMIC DNA]</scope>
    <source>
        <strain evidence="2 3">N5-1-1-5</strain>
    </source>
</reference>
<keyword evidence="1" id="KW-1133">Transmembrane helix</keyword>
<dbReference type="RefSeq" id="WP_258213763.1">
    <property type="nucleotide sequence ID" value="NZ_JANQBD010000008.1"/>
</dbReference>
<evidence type="ECO:0000313" key="2">
    <source>
        <dbReference type="EMBL" id="MCR8632175.1"/>
    </source>
</evidence>
<keyword evidence="1" id="KW-0472">Membrane</keyword>
<sequence length="203" mass="23321">MEQLAKGEIALRIRIGILFNDMGTIAVYLGAVCISLLWLKRKLRSPSKIVRRIGKLFLTLHNYSGWAALIFVCAHGIYFMLVEIHDQHIYSGIASFIIMLTIAGYGYSIRKIRNKWMRVIHRCLSIVWIPVLWIHAGWDLIFAAILSLVVLVLVIMVEKAMERSHSKGAWIPISNLNNYRRLEMRGFSGQRKSPFLHVVRGYA</sequence>
<evidence type="ECO:0008006" key="4">
    <source>
        <dbReference type="Google" id="ProtNLM"/>
    </source>
</evidence>
<feature type="transmembrane region" description="Helical" evidence="1">
    <location>
        <begin position="15"/>
        <end position="39"/>
    </location>
</feature>
<keyword evidence="1" id="KW-0812">Transmembrane</keyword>
<dbReference type="Proteomes" id="UP001300012">
    <property type="component" value="Unassembled WGS sequence"/>
</dbReference>
<name>A0ABT1YJM0_9BACL</name>
<evidence type="ECO:0000313" key="3">
    <source>
        <dbReference type="Proteomes" id="UP001300012"/>
    </source>
</evidence>
<feature type="transmembrane region" description="Helical" evidence="1">
    <location>
        <begin position="60"/>
        <end position="82"/>
    </location>
</feature>
<comment type="caution">
    <text evidence="2">The sequence shown here is derived from an EMBL/GenBank/DDBJ whole genome shotgun (WGS) entry which is preliminary data.</text>
</comment>
<dbReference type="EMBL" id="JANQBD010000008">
    <property type="protein sequence ID" value="MCR8632175.1"/>
    <property type="molecule type" value="Genomic_DNA"/>
</dbReference>
<feature type="transmembrane region" description="Helical" evidence="1">
    <location>
        <begin position="140"/>
        <end position="157"/>
    </location>
</feature>
<feature type="transmembrane region" description="Helical" evidence="1">
    <location>
        <begin position="88"/>
        <end position="107"/>
    </location>
</feature>
<organism evidence="2 3">
    <name type="scientific">Paenibacillus radicis</name>
    <name type="common">ex Xue et al. 2023</name>
    <dbReference type="NCBI Taxonomy" id="2972489"/>
    <lineage>
        <taxon>Bacteria</taxon>
        <taxon>Bacillati</taxon>
        <taxon>Bacillota</taxon>
        <taxon>Bacilli</taxon>
        <taxon>Bacillales</taxon>
        <taxon>Paenibacillaceae</taxon>
        <taxon>Paenibacillus</taxon>
    </lineage>
</organism>